<comment type="caution">
    <text evidence="2">The sequence shown here is derived from an EMBL/GenBank/DDBJ whole genome shotgun (WGS) entry which is preliminary data.</text>
</comment>
<sequence length="330" mass="35487">MKVYSSQYFTIQYPANWIITRLTTGGSSQQRVQFRPSATSTIFADITVLHNSGSTATQLLHMDPDVKLGSGLSTSSVVYHGVPWMTGIVNLPASDHTPGSKREVAYTNQKTPYRLEFGTTTDKFDAYRPVFNNMFASFQAQDMPLATATATAPATNKPGPQVTPTATSLAQGTPPSAATPTPPTTLAGIKVYSGQYFTIQYPASWLITNITTGGTYQQTVQFRPSVTSAAFVNINVLNTSGLSADQLLNMDPDLKLGSGLSTSSATYNGMLWKIGTVNQLATLLNPASKTEIAYTNQKNPYKIEFSAPPDTFDANTQAFNTMLASFKPAG</sequence>
<reference evidence="2 3" key="1">
    <citation type="submission" date="2019-10" db="EMBL/GenBank/DDBJ databases">
        <title>Dictyobacter vulcani sp. nov., within the class Ktedonobacteria, isolated from soil of volcanic Mt. Zao.</title>
        <authorList>
            <person name="Zheng Y."/>
            <person name="Wang C.M."/>
            <person name="Sakai Y."/>
            <person name="Abe K."/>
            <person name="Yokota A."/>
            <person name="Yabe S."/>
        </authorList>
    </citation>
    <scope>NUCLEOTIDE SEQUENCE [LARGE SCALE GENOMIC DNA]</scope>
    <source>
        <strain evidence="2 3">W12</strain>
    </source>
</reference>
<dbReference type="AlphaFoldDB" id="A0A5J4KHG6"/>
<evidence type="ECO:0000313" key="3">
    <source>
        <dbReference type="Proteomes" id="UP000326912"/>
    </source>
</evidence>
<dbReference type="EMBL" id="BKZW01000001">
    <property type="protein sequence ID" value="GER87075.1"/>
    <property type="molecule type" value="Genomic_DNA"/>
</dbReference>
<keyword evidence="3" id="KW-1185">Reference proteome</keyword>
<name>A0A5J4KHG6_9CHLR</name>
<accession>A0A5J4KHG6</accession>
<feature type="compositionally biased region" description="Polar residues" evidence="1">
    <location>
        <begin position="162"/>
        <end position="171"/>
    </location>
</feature>
<dbReference type="Proteomes" id="UP000326912">
    <property type="component" value="Unassembled WGS sequence"/>
</dbReference>
<proteinExistence type="predicted"/>
<evidence type="ECO:0000313" key="2">
    <source>
        <dbReference type="EMBL" id="GER87075.1"/>
    </source>
</evidence>
<gene>
    <name evidence="2" type="ORF">KDW_12370</name>
</gene>
<protein>
    <submittedName>
        <fullName evidence="2">Uncharacterized protein</fullName>
    </submittedName>
</protein>
<evidence type="ECO:0000256" key="1">
    <source>
        <dbReference type="SAM" id="MobiDB-lite"/>
    </source>
</evidence>
<feature type="region of interest" description="Disordered" evidence="1">
    <location>
        <begin position="151"/>
        <end position="183"/>
    </location>
</feature>
<organism evidence="2 3">
    <name type="scientific">Dictyobacter vulcani</name>
    <dbReference type="NCBI Taxonomy" id="2607529"/>
    <lineage>
        <taxon>Bacteria</taxon>
        <taxon>Bacillati</taxon>
        <taxon>Chloroflexota</taxon>
        <taxon>Ktedonobacteria</taxon>
        <taxon>Ktedonobacterales</taxon>
        <taxon>Dictyobacteraceae</taxon>
        <taxon>Dictyobacter</taxon>
    </lineage>
</organism>